<dbReference type="AlphaFoldDB" id="A0A9E7L519"/>
<protein>
    <submittedName>
        <fullName evidence="1">Uncharacterized protein</fullName>
    </submittedName>
</protein>
<evidence type="ECO:0000313" key="2">
    <source>
        <dbReference type="Proteomes" id="UP001055439"/>
    </source>
</evidence>
<dbReference type="EMBL" id="CP097510">
    <property type="protein sequence ID" value="URE40778.1"/>
    <property type="molecule type" value="Genomic_DNA"/>
</dbReference>
<reference evidence="1" key="1">
    <citation type="submission" date="2022-05" db="EMBL/GenBank/DDBJ databases">
        <title>The Musa troglodytarum L. genome provides insights into the mechanism of non-climacteric behaviour and enrichment of carotenoids.</title>
        <authorList>
            <person name="Wang J."/>
        </authorList>
    </citation>
    <scope>NUCLEOTIDE SEQUENCE</scope>
    <source>
        <tissue evidence="1">Leaf</tissue>
    </source>
</reference>
<dbReference type="EMBL" id="CP097510">
    <property type="protein sequence ID" value="URE40777.1"/>
    <property type="molecule type" value="Genomic_DNA"/>
</dbReference>
<organism evidence="1 2">
    <name type="scientific">Musa troglodytarum</name>
    <name type="common">fe'i banana</name>
    <dbReference type="NCBI Taxonomy" id="320322"/>
    <lineage>
        <taxon>Eukaryota</taxon>
        <taxon>Viridiplantae</taxon>
        <taxon>Streptophyta</taxon>
        <taxon>Embryophyta</taxon>
        <taxon>Tracheophyta</taxon>
        <taxon>Spermatophyta</taxon>
        <taxon>Magnoliopsida</taxon>
        <taxon>Liliopsida</taxon>
        <taxon>Zingiberales</taxon>
        <taxon>Musaceae</taxon>
        <taxon>Musa</taxon>
    </lineage>
</organism>
<keyword evidence="2" id="KW-1185">Reference proteome</keyword>
<gene>
    <name evidence="1" type="ORF">MUK42_35730</name>
</gene>
<dbReference type="EMBL" id="CP097510">
    <property type="protein sequence ID" value="URE40776.1"/>
    <property type="molecule type" value="Genomic_DNA"/>
</dbReference>
<evidence type="ECO:0000313" key="1">
    <source>
        <dbReference type="EMBL" id="URE40776.1"/>
    </source>
</evidence>
<accession>A0A9E7L519</accession>
<name>A0A9E7L519_9LILI</name>
<proteinExistence type="predicted"/>
<dbReference type="Proteomes" id="UP001055439">
    <property type="component" value="Chromosome 8"/>
</dbReference>
<sequence length="82" mass="9082">MRGHHARPPSCPADELPESVAMATARTAFDRVRISRDNQRQEHQTKADNGVVDLYRAEVTGELQPQTTVGLENDNIDPCPTV</sequence>
<dbReference type="EMBL" id="CP097510">
    <property type="protein sequence ID" value="URE40775.1"/>
    <property type="molecule type" value="Genomic_DNA"/>
</dbReference>